<sequence length="513" mass="53161">MRMRAGAALAAALGLAVGMAPAATAGSATAGPAAAAEARTVKVTSFDGTEIVTNFFPARNLGAGEQAPTVLVGPGWSAPGDRTGETRSSDAGGVVGTGTLRDNGYNVVTWDPRGFGGSGGEANVNHADLEGRDVSALIGWIAEQPEARLDRAGDPRVGMAGGSYGGGAQFITAAADRRVDAIIPSIAWSSLTGSLYPDDAYKAGWAGILCAGGMAGTNRVAAPVRSSCVSGATTGTMSAEDEAWYAERGPGDLVRRIEAPTLILQGTVDTLFPLDEAVANYERLRRAGTPVKMAWFCGGHGACASDPGPAGHIEKISLAWFSRHLKGERRTDTGPAFEYVDNTGVWRGASRYPLFPSGLLHGSGKGELQVRPGDTSGLPTAARPAAKAVNVQIKAPRTEGQLVGAPRVILAYRGEAEAGSPTTTFVYAQLVDERTGVVVGNQATPIPVRLDGRAHLVSRELETIAWRAARDSRLTLQITSGTALYTPQRATADLDLRVTVTLPLTRPAAPVTP</sequence>
<name>A0A8J3S1D8_PLARO</name>
<dbReference type="PANTHER" id="PTHR22946">
    <property type="entry name" value="DIENELACTONE HYDROLASE DOMAIN-CONTAINING PROTEIN-RELATED"/>
    <property type="match status" value="1"/>
</dbReference>
<dbReference type="GO" id="GO:0052689">
    <property type="term" value="F:carboxylic ester hydrolase activity"/>
    <property type="evidence" value="ECO:0007669"/>
    <property type="project" value="UniProtKB-ARBA"/>
</dbReference>
<dbReference type="GO" id="GO:0008239">
    <property type="term" value="F:dipeptidyl-peptidase activity"/>
    <property type="evidence" value="ECO:0007669"/>
    <property type="project" value="InterPro"/>
</dbReference>
<dbReference type="InterPro" id="IPR000383">
    <property type="entry name" value="Xaa-Pro-like_dom"/>
</dbReference>
<evidence type="ECO:0000256" key="4">
    <source>
        <dbReference type="SAM" id="SignalP"/>
    </source>
</evidence>
<comment type="similarity">
    <text evidence="1">Belongs to the AB hydrolase superfamily.</text>
</comment>
<gene>
    <name evidence="6" type="ORF">Pro02_02910</name>
</gene>
<dbReference type="Proteomes" id="UP000655044">
    <property type="component" value="Unassembled WGS sequence"/>
</dbReference>
<organism evidence="6 7">
    <name type="scientific">Planobispora rosea</name>
    <dbReference type="NCBI Taxonomy" id="35762"/>
    <lineage>
        <taxon>Bacteria</taxon>
        <taxon>Bacillati</taxon>
        <taxon>Actinomycetota</taxon>
        <taxon>Actinomycetes</taxon>
        <taxon>Streptosporangiales</taxon>
        <taxon>Streptosporangiaceae</taxon>
        <taxon>Planobispora</taxon>
    </lineage>
</organism>
<dbReference type="Gene3D" id="3.40.50.1820">
    <property type="entry name" value="alpha/beta hydrolase"/>
    <property type="match status" value="2"/>
</dbReference>
<keyword evidence="2" id="KW-0378">Hydrolase</keyword>
<dbReference type="AlphaFoldDB" id="A0A8J3S1D8"/>
<dbReference type="RefSeq" id="WP_068928074.1">
    <property type="nucleotide sequence ID" value="NZ_BMQP01000017.1"/>
</dbReference>
<keyword evidence="4" id="KW-0732">Signal</keyword>
<dbReference type="SMART" id="SM00939">
    <property type="entry name" value="PepX_C"/>
    <property type="match status" value="1"/>
</dbReference>
<evidence type="ECO:0000256" key="1">
    <source>
        <dbReference type="ARBA" id="ARBA00008645"/>
    </source>
</evidence>
<feature type="signal peptide" evidence="4">
    <location>
        <begin position="1"/>
        <end position="22"/>
    </location>
</feature>
<evidence type="ECO:0000256" key="2">
    <source>
        <dbReference type="ARBA" id="ARBA00022801"/>
    </source>
</evidence>
<evidence type="ECO:0000313" key="7">
    <source>
        <dbReference type="Proteomes" id="UP000655044"/>
    </source>
</evidence>
<feature type="domain" description="Xaa-Pro dipeptidyl-peptidase C-terminal" evidence="5">
    <location>
        <begin position="318"/>
        <end position="510"/>
    </location>
</feature>
<reference evidence="6" key="1">
    <citation type="submission" date="2021-01" db="EMBL/GenBank/DDBJ databases">
        <title>Whole genome shotgun sequence of Planobispora rosea NBRC 15558.</title>
        <authorList>
            <person name="Komaki H."/>
            <person name="Tamura T."/>
        </authorList>
    </citation>
    <scope>NUCLEOTIDE SEQUENCE</scope>
    <source>
        <strain evidence="6">NBRC 15558</strain>
    </source>
</reference>
<dbReference type="PANTHER" id="PTHR22946:SF9">
    <property type="entry name" value="POLYKETIDE TRANSFERASE AF380"/>
    <property type="match status" value="1"/>
</dbReference>
<evidence type="ECO:0000256" key="3">
    <source>
        <dbReference type="SAM" id="MobiDB-lite"/>
    </source>
</evidence>
<dbReference type="InterPro" id="IPR029058">
    <property type="entry name" value="AB_hydrolase_fold"/>
</dbReference>
<dbReference type="InterPro" id="IPR050261">
    <property type="entry name" value="FrsA_esterase"/>
</dbReference>
<dbReference type="SUPFAM" id="SSF53474">
    <property type="entry name" value="alpha/beta-Hydrolases"/>
    <property type="match status" value="1"/>
</dbReference>
<keyword evidence="7" id="KW-1185">Reference proteome</keyword>
<protein>
    <recommendedName>
        <fullName evidence="5">Xaa-Pro dipeptidyl-peptidase C-terminal domain-containing protein</fullName>
    </recommendedName>
</protein>
<evidence type="ECO:0000313" key="6">
    <source>
        <dbReference type="EMBL" id="GIH81883.1"/>
    </source>
</evidence>
<comment type="caution">
    <text evidence="6">The sequence shown here is derived from an EMBL/GenBank/DDBJ whole genome shotgun (WGS) entry which is preliminary data.</text>
</comment>
<dbReference type="InterPro" id="IPR013736">
    <property type="entry name" value="Xaa-Pro_dipept_C"/>
</dbReference>
<accession>A0A8J3S1D8</accession>
<feature type="chain" id="PRO_5035204610" description="Xaa-Pro dipeptidyl-peptidase C-terminal domain-containing protein" evidence="4">
    <location>
        <begin position="23"/>
        <end position="513"/>
    </location>
</feature>
<dbReference type="Pfam" id="PF02129">
    <property type="entry name" value="Peptidase_S15"/>
    <property type="match status" value="1"/>
</dbReference>
<proteinExistence type="inferred from homology"/>
<feature type="region of interest" description="Disordered" evidence="3">
    <location>
        <begin position="70"/>
        <end position="96"/>
    </location>
</feature>
<dbReference type="EMBL" id="BOOI01000001">
    <property type="protein sequence ID" value="GIH81883.1"/>
    <property type="molecule type" value="Genomic_DNA"/>
</dbReference>
<evidence type="ECO:0000259" key="5">
    <source>
        <dbReference type="SMART" id="SM00939"/>
    </source>
</evidence>